<dbReference type="Proteomes" id="UP000032749">
    <property type="component" value="Chromosome"/>
</dbReference>
<protein>
    <submittedName>
        <fullName evidence="9">Long-chain fatty acid transport protein</fullName>
    </submittedName>
</protein>
<feature type="signal peptide" evidence="8">
    <location>
        <begin position="1"/>
        <end position="23"/>
    </location>
</feature>
<organism evidence="9 10">
    <name type="scientific">Oleispira antarctica RB-8</name>
    <dbReference type="NCBI Taxonomy" id="698738"/>
    <lineage>
        <taxon>Bacteria</taxon>
        <taxon>Pseudomonadati</taxon>
        <taxon>Pseudomonadota</taxon>
        <taxon>Gammaproteobacteria</taxon>
        <taxon>Oceanospirillales</taxon>
        <taxon>Oceanospirillaceae</taxon>
        <taxon>Oleispira</taxon>
    </lineage>
</organism>
<reference evidence="9 10" key="1">
    <citation type="journal article" date="2013" name="Nat. Commun.">
        <title>Genome sequence and functional genomic analysis of the oil-degrading bacterium Oleispira antarctica.</title>
        <authorList>
            <person name="Kube M."/>
            <person name="Chernikova T.N."/>
            <person name="Al-Ramahi Y."/>
            <person name="Beloqui A."/>
            <person name="Lopez-Cortez N."/>
            <person name="Guazzaroni M.E."/>
            <person name="Heipieper H.J."/>
            <person name="Klages S."/>
            <person name="Kotsyurbenko O.R."/>
            <person name="Langer I."/>
            <person name="Nechitaylo T.Y."/>
            <person name="Lunsdorf H."/>
            <person name="Fernandez M."/>
            <person name="Juarez S."/>
            <person name="Ciordia S."/>
            <person name="Singer A."/>
            <person name="Kagan O."/>
            <person name="Egorova O."/>
            <person name="Petit P.A."/>
            <person name="Stogios P."/>
            <person name="Kim Y."/>
            <person name="Tchigvintsev A."/>
            <person name="Flick R."/>
            <person name="Denaro R."/>
            <person name="Genovese M."/>
            <person name="Albar J.P."/>
            <person name="Reva O.N."/>
            <person name="Martinez-Gomariz M."/>
            <person name="Tran H."/>
            <person name="Ferrer M."/>
            <person name="Savchenko A."/>
            <person name="Yakunin A.F."/>
            <person name="Yakimov M.M."/>
            <person name="Golyshina O.V."/>
            <person name="Reinhardt R."/>
            <person name="Golyshin P.N."/>
        </authorList>
    </citation>
    <scope>NUCLEOTIDE SEQUENCE [LARGE SCALE GENOMIC DNA]</scope>
</reference>
<accession>R4YTY1</accession>
<sequence length="550" mass="60254">MNIAMFKRLAVLTLGLAASSTQAQLATNLFIDTKAMSMGNAVTADPVGIMSIHFNPAGLTKLDGRQIQFSLQNIYLKAEYDFQVPDHYDGSGQLLDINDDPVAGQSGEATAAAYIPGFGIMPMDILPILQLPSAGMSIKPEGSRFTFANAVYAPMAAGFAKSDDDPGRYQAKKVAMQRFSYLTPSFGYQVNDEFAVGASFLFSHHALALEQDLRAPSILIAVADQLQDAFGCFNDDGTQTGNDPLVPLIALCGGKIGPYEDVGTLKVDTQESLSPSFNIGFLWEPKEWFAWGATYQSGATAHLKGTYELEYTDDFAGFFRKLQSTIFGAIGGAIFQLPSGVKKESGLVTTEQVFPQRFQTGIKLKFFEDFQFNVDLGWTDFDKWDYLELQFDRPVSFLSSAKILAPGLVTDTTLKQPLGFKSVWSPAFGFAYDMNSRVQLRAGYEPRATSIPDDAMSIQAPLGFAELYSLGMGYIWDKDSVVDFSIAFMQSKETIYADPQEENDVGPYSNSSNSLNRNCLTCTVTNPYPSLDVRTKLTIGAVGITYRTKF</sequence>
<dbReference type="InterPro" id="IPR005017">
    <property type="entry name" value="OMPP1/FadL/TodX"/>
</dbReference>
<keyword evidence="5 8" id="KW-0732">Signal</keyword>
<dbReference type="SUPFAM" id="SSF56935">
    <property type="entry name" value="Porins"/>
    <property type="match status" value="1"/>
</dbReference>
<dbReference type="Gene3D" id="2.40.160.60">
    <property type="entry name" value="Outer membrane protein transport protein (OMPP1/FadL/TodX)"/>
    <property type="match status" value="1"/>
</dbReference>
<dbReference type="EMBL" id="FO203512">
    <property type="protein sequence ID" value="CCK76194.1"/>
    <property type="molecule type" value="Genomic_DNA"/>
</dbReference>
<evidence type="ECO:0000256" key="4">
    <source>
        <dbReference type="ARBA" id="ARBA00022692"/>
    </source>
</evidence>
<evidence type="ECO:0000256" key="2">
    <source>
        <dbReference type="ARBA" id="ARBA00008163"/>
    </source>
</evidence>
<proteinExistence type="inferred from homology"/>
<dbReference type="Pfam" id="PF03349">
    <property type="entry name" value="Toluene_X"/>
    <property type="match status" value="1"/>
</dbReference>
<evidence type="ECO:0000256" key="3">
    <source>
        <dbReference type="ARBA" id="ARBA00022452"/>
    </source>
</evidence>
<dbReference type="HOGENOM" id="CLU_504103_0_0_6"/>
<dbReference type="STRING" id="698738.OLEAN_C20180"/>
<keyword evidence="7" id="KW-0998">Cell outer membrane</keyword>
<evidence type="ECO:0000256" key="7">
    <source>
        <dbReference type="ARBA" id="ARBA00023237"/>
    </source>
</evidence>
<keyword evidence="4" id="KW-0812">Transmembrane</keyword>
<keyword evidence="6" id="KW-0472">Membrane</keyword>
<evidence type="ECO:0000313" key="10">
    <source>
        <dbReference type="Proteomes" id="UP000032749"/>
    </source>
</evidence>
<dbReference type="GO" id="GO:0015483">
    <property type="term" value="F:long-chain fatty acid transporting porin activity"/>
    <property type="evidence" value="ECO:0007669"/>
    <property type="project" value="TreeGrafter"/>
</dbReference>
<evidence type="ECO:0000256" key="8">
    <source>
        <dbReference type="SAM" id="SignalP"/>
    </source>
</evidence>
<dbReference type="KEGG" id="oai:OLEAN_C20180"/>
<evidence type="ECO:0000313" key="9">
    <source>
        <dbReference type="EMBL" id="CCK76194.1"/>
    </source>
</evidence>
<comment type="similarity">
    <text evidence="2">Belongs to the OmpP1/FadL family.</text>
</comment>
<comment type="subcellular location">
    <subcellularLocation>
        <location evidence="1">Cell outer membrane</location>
        <topology evidence="1">Multi-pass membrane protein</topology>
    </subcellularLocation>
</comment>
<keyword evidence="3" id="KW-1134">Transmembrane beta strand</keyword>
<evidence type="ECO:0000256" key="1">
    <source>
        <dbReference type="ARBA" id="ARBA00004571"/>
    </source>
</evidence>
<name>R4YTY1_OLEAN</name>
<evidence type="ECO:0000256" key="6">
    <source>
        <dbReference type="ARBA" id="ARBA00023136"/>
    </source>
</evidence>
<keyword evidence="10" id="KW-1185">Reference proteome</keyword>
<dbReference type="AlphaFoldDB" id="R4YTY1"/>
<evidence type="ECO:0000256" key="5">
    <source>
        <dbReference type="ARBA" id="ARBA00022729"/>
    </source>
</evidence>
<dbReference type="PATRIC" id="fig|698738.3.peg.2088"/>
<feature type="chain" id="PRO_5004383516" evidence="8">
    <location>
        <begin position="24"/>
        <end position="550"/>
    </location>
</feature>
<gene>
    <name evidence="9" type="ORF">OLEAN_C20180</name>
</gene>
<dbReference type="GO" id="GO:0009279">
    <property type="term" value="C:cell outer membrane"/>
    <property type="evidence" value="ECO:0007669"/>
    <property type="project" value="UniProtKB-SubCell"/>
</dbReference>
<dbReference type="PANTHER" id="PTHR35093:SF8">
    <property type="entry name" value="OUTER MEMBRANE PROTEIN NMB0088-RELATED"/>
    <property type="match status" value="1"/>
</dbReference>
<dbReference type="PANTHER" id="PTHR35093">
    <property type="entry name" value="OUTER MEMBRANE PROTEIN NMB0088-RELATED"/>
    <property type="match status" value="1"/>
</dbReference>